<dbReference type="PANTHER" id="PTHR43859:SF4">
    <property type="entry name" value="BUTANOATE--COA LIGASE AAE1-RELATED"/>
    <property type="match status" value="1"/>
</dbReference>
<dbReference type="AlphaFoldDB" id="A0A144MPW8"/>
<dbReference type="InterPro" id="IPR025110">
    <property type="entry name" value="AMP-bd_C"/>
</dbReference>
<evidence type="ECO:0000259" key="6">
    <source>
        <dbReference type="Pfam" id="PF13193"/>
    </source>
</evidence>
<dbReference type="Gene3D" id="3.30.300.30">
    <property type="match status" value="1"/>
</dbReference>
<dbReference type="InterPro" id="IPR045851">
    <property type="entry name" value="AMP-bd_C_sf"/>
</dbReference>
<dbReference type="GO" id="GO:0006631">
    <property type="term" value="P:fatty acid metabolic process"/>
    <property type="evidence" value="ECO:0007669"/>
    <property type="project" value="UniProtKB-KW"/>
</dbReference>
<evidence type="ECO:0000256" key="2">
    <source>
        <dbReference type="ARBA" id="ARBA00022598"/>
    </source>
</evidence>
<sequence length="548" mass="59887">MGDDVQLNTTTFIRHAARTYGEQEIVYRTADDGWARTTYADEFERIQRGANLLTGLGIGPGDRVGVLDWNSRRHFELYWSIPGTGAAMIQLNLRLGPEDMGFVLEDSGTSVVFVDESLLPVAEAVAPTATQVETWVVMSDRPLAEVDTSLINVVHFEDLLAAADRTFDWPEITESSAFAACYTTGTTGKPKGVFYSHRSICLHTCALTQGVGLGSDDCIMLITPMFHGSGWGLPQGAVYNGTKIVLPGRYRAEDTGPLVEAMAAEGVTVANGAPAIFNPMVDHIRTMDPLPDFRGARFMSGATEPSLTLMRDLFELTGAEVVHAYGATETSPLVTLNRFKPSVRKALSEDELFELKRKQGLPVAGVDVVLLDGIGNAAPFDGKSQGEICVRGPWITATYNGMSDDDLEGRFIDGYWRSGDVGTIDEHGYLKVTDRIKDVIKSGGEWISSIDMENLLLGHPDIADAVVVGLSHPKWQERPFVLAVPRDGHTIDLDSVQAHLAPAFASWQLPETIEIVDEIPRTTVGKFDKKRIRADYADYYLNGEGTIK</sequence>
<dbReference type="GO" id="GO:0016874">
    <property type="term" value="F:ligase activity"/>
    <property type="evidence" value="ECO:0007669"/>
    <property type="project" value="UniProtKB-KW"/>
</dbReference>
<evidence type="ECO:0000313" key="8">
    <source>
        <dbReference type="Proteomes" id="UP000075950"/>
    </source>
</evidence>
<dbReference type="EMBL" id="CP014869">
    <property type="protein sequence ID" value="AMT95302.1"/>
    <property type="molecule type" value="Genomic_DNA"/>
</dbReference>
<reference evidence="8" key="1">
    <citation type="submission" date="2016-03" db="EMBL/GenBank/DDBJ databases">
        <authorList>
            <person name="Ploux O."/>
        </authorList>
    </citation>
    <scope>NUCLEOTIDE SEQUENCE [LARGE SCALE GENOMIC DNA]</scope>
    <source>
        <strain evidence="8">BS258</strain>
    </source>
</reference>
<evidence type="ECO:0000256" key="1">
    <source>
        <dbReference type="ARBA" id="ARBA00006432"/>
    </source>
</evidence>
<organism evidence="7 8">
    <name type="scientific">Brevibacterium linens</name>
    <dbReference type="NCBI Taxonomy" id="1703"/>
    <lineage>
        <taxon>Bacteria</taxon>
        <taxon>Bacillati</taxon>
        <taxon>Actinomycetota</taxon>
        <taxon>Actinomycetes</taxon>
        <taxon>Micrococcales</taxon>
        <taxon>Brevibacteriaceae</taxon>
        <taxon>Brevibacterium</taxon>
    </lineage>
</organism>
<evidence type="ECO:0000256" key="3">
    <source>
        <dbReference type="ARBA" id="ARBA00022832"/>
    </source>
</evidence>
<dbReference type="InterPro" id="IPR000873">
    <property type="entry name" value="AMP-dep_synth/lig_dom"/>
</dbReference>
<keyword evidence="2" id="KW-0436">Ligase</keyword>
<dbReference type="Gene3D" id="3.40.50.12780">
    <property type="entry name" value="N-terminal domain of ligase-like"/>
    <property type="match status" value="1"/>
</dbReference>
<feature type="domain" description="AMP-dependent synthetase/ligase" evidence="5">
    <location>
        <begin position="14"/>
        <end position="399"/>
    </location>
</feature>
<dbReference type="SUPFAM" id="SSF56801">
    <property type="entry name" value="Acetyl-CoA synthetase-like"/>
    <property type="match status" value="1"/>
</dbReference>
<dbReference type="Pfam" id="PF13193">
    <property type="entry name" value="AMP-binding_C"/>
    <property type="match status" value="1"/>
</dbReference>
<proteinExistence type="inferred from homology"/>
<evidence type="ECO:0000259" key="5">
    <source>
        <dbReference type="Pfam" id="PF00501"/>
    </source>
</evidence>
<comment type="similarity">
    <text evidence="1">Belongs to the ATP-dependent AMP-binding enzyme family.</text>
</comment>
<protein>
    <submittedName>
        <fullName evidence="7">AMP-dependent synthetase</fullName>
    </submittedName>
</protein>
<evidence type="ECO:0000313" key="7">
    <source>
        <dbReference type="EMBL" id="AMT95302.1"/>
    </source>
</evidence>
<keyword evidence="4" id="KW-0443">Lipid metabolism</keyword>
<feature type="domain" description="AMP-binding enzyme C-terminal" evidence="6">
    <location>
        <begin position="452"/>
        <end position="526"/>
    </location>
</feature>
<evidence type="ECO:0000256" key="4">
    <source>
        <dbReference type="ARBA" id="ARBA00023098"/>
    </source>
</evidence>
<dbReference type="KEGG" id="bly:A2T55_03295"/>
<dbReference type="Pfam" id="PF00501">
    <property type="entry name" value="AMP-binding"/>
    <property type="match status" value="1"/>
</dbReference>
<dbReference type="Proteomes" id="UP000075950">
    <property type="component" value="Chromosome"/>
</dbReference>
<keyword evidence="3" id="KW-0276">Fatty acid metabolism</keyword>
<dbReference type="NCBIfam" id="NF004837">
    <property type="entry name" value="PRK06187.1"/>
    <property type="match status" value="1"/>
</dbReference>
<accession>A0A144MPW8</accession>
<dbReference type="InterPro" id="IPR042099">
    <property type="entry name" value="ANL_N_sf"/>
</dbReference>
<dbReference type="PANTHER" id="PTHR43859">
    <property type="entry name" value="ACYL-ACTIVATING ENZYME"/>
    <property type="match status" value="1"/>
</dbReference>
<gene>
    <name evidence="7" type="ORF">A2T55_03295</name>
</gene>
<name>A0A144MPW8_BRELN</name>